<evidence type="ECO:0000256" key="1">
    <source>
        <dbReference type="SAM" id="SignalP"/>
    </source>
</evidence>
<accession>A0A6P1EA03</accession>
<dbReference type="GeneID" id="69057638"/>
<dbReference type="Proteomes" id="UP000465035">
    <property type="component" value="Chromosome"/>
</dbReference>
<proteinExistence type="predicted"/>
<feature type="chain" id="PRO_5038928078" description="S-layer protein" evidence="1">
    <location>
        <begin position="28"/>
        <end position="347"/>
    </location>
</feature>
<evidence type="ECO:0000313" key="3">
    <source>
        <dbReference type="Proteomes" id="UP000465035"/>
    </source>
</evidence>
<feature type="signal peptide" evidence="1">
    <location>
        <begin position="1"/>
        <end position="27"/>
    </location>
</feature>
<gene>
    <name evidence="2" type="ORF">GQR93_04625</name>
</gene>
<keyword evidence="1" id="KW-0732">Signal</keyword>
<evidence type="ECO:0008006" key="4">
    <source>
        <dbReference type="Google" id="ProtNLM"/>
    </source>
</evidence>
<dbReference type="EMBL" id="CP047121">
    <property type="protein sequence ID" value="QHB51553.1"/>
    <property type="molecule type" value="Genomic_DNA"/>
</dbReference>
<name>A0A6P1EA03_LENHI</name>
<dbReference type="RefSeq" id="WP_159298706.1">
    <property type="nucleotide sequence ID" value="NZ_CP047121.1"/>
</dbReference>
<reference evidence="2 3" key="1">
    <citation type="submission" date="2019-12" db="EMBL/GenBank/DDBJ databases">
        <title>Lactobacillus hilgardii FLUB.</title>
        <authorList>
            <person name="Gustaw K."/>
        </authorList>
    </citation>
    <scope>NUCLEOTIDE SEQUENCE [LARGE SCALE GENOMIC DNA]</scope>
    <source>
        <strain evidence="2 3">FLUB</strain>
    </source>
</reference>
<dbReference type="AlphaFoldDB" id="A0A6P1EA03"/>
<organism evidence="2 3">
    <name type="scientific">Lentilactobacillus hilgardii</name>
    <name type="common">Lactobacillus hilgardii</name>
    <dbReference type="NCBI Taxonomy" id="1588"/>
    <lineage>
        <taxon>Bacteria</taxon>
        <taxon>Bacillati</taxon>
        <taxon>Bacillota</taxon>
        <taxon>Bacilli</taxon>
        <taxon>Lactobacillales</taxon>
        <taxon>Lactobacillaceae</taxon>
        <taxon>Lentilactobacillus</taxon>
    </lineage>
</organism>
<evidence type="ECO:0000313" key="2">
    <source>
        <dbReference type="EMBL" id="QHB51553.1"/>
    </source>
</evidence>
<protein>
    <recommendedName>
        <fullName evidence="4">S-layer protein</fullName>
    </recommendedName>
</protein>
<sequence length="347" mass="37226">MNKNLHKTLFIGLAALGLFAAAGFSSAQTANAKSKAVKVTRDYAASAKGSDRNVVPTGQYAIYTKPGTVKGARLVASKTTLGALANSENSKDYFRAYRVARTNRGSYYAKVVSFDYQHRGWIYVGKSNPDSDWSSVGYGLKYTETTKEAAMPDTRTVQLTNPGVINSLWSAPYRSQYRAQKVLTDTTPYGGEDFTVTQSVEMIREGTPYYYVVNDNDPQIHGWIYAGAVIEQVPTPTVSNDKIVYAKIIDADSGLVVADQTLTNTRADLTNAPAFAATELGNGSTDEAKLGAYAPGYVYDTLSAADKSANYSAIAGATYGSTVTVKARLASTALPFSTLTDANLTSK</sequence>